<reference evidence="8" key="1">
    <citation type="submission" date="2019-03" db="EMBL/GenBank/DDBJ databases">
        <title>Lake Tanganyika Metagenome-Assembled Genomes (MAGs).</title>
        <authorList>
            <person name="Tran P."/>
        </authorList>
    </citation>
    <scope>NUCLEOTIDE SEQUENCE</scope>
    <source>
        <strain evidence="8">K_DeepCast_150m_m2_040</strain>
    </source>
</reference>
<dbReference type="Proteomes" id="UP000779900">
    <property type="component" value="Unassembled WGS sequence"/>
</dbReference>
<protein>
    <submittedName>
        <fullName evidence="8">MFS transporter</fullName>
    </submittedName>
</protein>
<feature type="domain" description="Major facilitator superfamily (MFS) profile" evidence="7">
    <location>
        <begin position="7"/>
        <end position="391"/>
    </location>
</feature>
<evidence type="ECO:0000256" key="5">
    <source>
        <dbReference type="ARBA" id="ARBA00023136"/>
    </source>
</evidence>
<dbReference type="PANTHER" id="PTHR23504">
    <property type="entry name" value="MAJOR FACILITATOR SUPERFAMILY DOMAIN-CONTAINING PROTEIN 10"/>
    <property type="match status" value="1"/>
</dbReference>
<keyword evidence="3 6" id="KW-0812">Transmembrane</keyword>
<feature type="transmembrane region" description="Helical" evidence="6">
    <location>
        <begin position="162"/>
        <end position="182"/>
    </location>
</feature>
<proteinExistence type="predicted"/>
<feature type="transmembrane region" description="Helical" evidence="6">
    <location>
        <begin position="41"/>
        <end position="61"/>
    </location>
</feature>
<accession>A0A937XE25</accession>
<feature type="transmembrane region" description="Helical" evidence="6">
    <location>
        <begin position="7"/>
        <end position="29"/>
    </location>
</feature>
<evidence type="ECO:0000256" key="2">
    <source>
        <dbReference type="ARBA" id="ARBA00022448"/>
    </source>
</evidence>
<dbReference type="AlphaFoldDB" id="A0A937XE25"/>
<dbReference type="GO" id="GO:0022857">
    <property type="term" value="F:transmembrane transporter activity"/>
    <property type="evidence" value="ECO:0007669"/>
    <property type="project" value="InterPro"/>
</dbReference>
<dbReference type="SUPFAM" id="SSF103473">
    <property type="entry name" value="MFS general substrate transporter"/>
    <property type="match status" value="1"/>
</dbReference>
<feature type="transmembrane region" description="Helical" evidence="6">
    <location>
        <begin position="281"/>
        <end position="303"/>
    </location>
</feature>
<evidence type="ECO:0000256" key="3">
    <source>
        <dbReference type="ARBA" id="ARBA00022692"/>
    </source>
</evidence>
<dbReference type="PROSITE" id="PS50850">
    <property type="entry name" value="MFS"/>
    <property type="match status" value="1"/>
</dbReference>
<evidence type="ECO:0000313" key="9">
    <source>
        <dbReference type="Proteomes" id="UP000779900"/>
    </source>
</evidence>
<evidence type="ECO:0000259" key="7">
    <source>
        <dbReference type="PROSITE" id="PS50850"/>
    </source>
</evidence>
<keyword evidence="4 6" id="KW-1133">Transmembrane helix</keyword>
<dbReference type="InterPro" id="IPR011701">
    <property type="entry name" value="MFS"/>
</dbReference>
<dbReference type="PRINTS" id="PR01035">
    <property type="entry name" value="TCRTETA"/>
</dbReference>
<evidence type="ECO:0000313" key="8">
    <source>
        <dbReference type="EMBL" id="MBM3330406.1"/>
    </source>
</evidence>
<dbReference type="InterPro" id="IPR036259">
    <property type="entry name" value="MFS_trans_sf"/>
</dbReference>
<evidence type="ECO:0000256" key="4">
    <source>
        <dbReference type="ARBA" id="ARBA00022989"/>
    </source>
</evidence>
<dbReference type="EMBL" id="VGIR01000003">
    <property type="protein sequence ID" value="MBM3330406.1"/>
    <property type="molecule type" value="Genomic_DNA"/>
</dbReference>
<dbReference type="GO" id="GO:0016020">
    <property type="term" value="C:membrane"/>
    <property type="evidence" value="ECO:0007669"/>
    <property type="project" value="UniProtKB-SubCell"/>
</dbReference>
<keyword evidence="5 6" id="KW-0472">Membrane</keyword>
<feature type="transmembrane region" description="Helical" evidence="6">
    <location>
        <begin position="131"/>
        <end position="150"/>
    </location>
</feature>
<feature type="transmembrane region" description="Helical" evidence="6">
    <location>
        <begin position="214"/>
        <end position="238"/>
    </location>
</feature>
<feature type="transmembrane region" description="Helical" evidence="6">
    <location>
        <begin position="97"/>
        <end position="119"/>
    </location>
</feature>
<feature type="transmembrane region" description="Helical" evidence="6">
    <location>
        <begin position="250"/>
        <end position="269"/>
    </location>
</feature>
<keyword evidence="2" id="KW-0813">Transport</keyword>
<dbReference type="CDD" id="cd17325">
    <property type="entry name" value="MFS_MdtG_SLC18_like"/>
    <property type="match status" value="1"/>
</dbReference>
<evidence type="ECO:0000256" key="6">
    <source>
        <dbReference type="SAM" id="Phobius"/>
    </source>
</evidence>
<name>A0A937XE25_UNCW3</name>
<evidence type="ECO:0000256" key="1">
    <source>
        <dbReference type="ARBA" id="ARBA00004141"/>
    </source>
</evidence>
<sequence>MLLKNRSVAILFFGLFVAMMGFGIIIPVLPMYAKSLGATSLHLGMIMATFSFFQFIFAPIWGTVSDRIGRKPVLMIGLVGYMLSHLVNGFASSVAMLFVSRVLGGILSSAVLPTAMAFISDVTGEHERGAGMGIFGAAMGAGVIFGPAIGGSVSHFTNSFQAPFFVAAGLVALLIPLAWAYLPESLPRERRVTGTREKKPHRLRELANALRSELAIYFVIAFLTSFAAANLEGIFAYFSLDRFGFGPREMGLVFTVIGVVSVLMQGLLVGPAINRYGENRLILAGLVGTAIGFILLTQSWNLVSLTVFVALNMAGGSLVRPGLSSAVSKQTDAGQGATMGVVSSFDSLGRIVGPVLAGWLYGLHINLPFFFGAGIVLVGALIALPAFRHPRPTIVPAPEPVD</sequence>
<organism evidence="8 9">
    <name type="scientific">candidate division WOR-3 bacterium</name>
    <dbReference type="NCBI Taxonomy" id="2052148"/>
    <lineage>
        <taxon>Bacteria</taxon>
        <taxon>Bacteria division WOR-3</taxon>
    </lineage>
</organism>
<dbReference type="InterPro" id="IPR020846">
    <property type="entry name" value="MFS_dom"/>
</dbReference>
<dbReference type="PANTHER" id="PTHR23504:SF15">
    <property type="entry name" value="MAJOR FACILITATOR SUPERFAMILY (MFS) PROFILE DOMAIN-CONTAINING PROTEIN"/>
    <property type="match status" value="1"/>
</dbReference>
<comment type="caution">
    <text evidence="8">The sequence shown here is derived from an EMBL/GenBank/DDBJ whole genome shotgun (WGS) entry which is preliminary data.</text>
</comment>
<gene>
    <name evidence="8" type="ORF">FJY68_00985</name>
</gene>
<comment type="subcellular location">
    <subcellularLocation>
        <location evidence="1">Membrane</location>
        <topology evidence="1">Multi-pass membrane protein</topology>
    </subcellularLocation>
</comment>
<feature type="transmembrane region" description="Helical" evidence="6">
    <location>
        <begin position="369"/>
        <end position="387"/>
    </location>
</feature>
<feature type="transmembrane region" description="Helical" evidence="6">
    <location>
        <begin position="73"/>
        <end position="91"/>
    </location>
</feature>
<dbReference type="Gene3D" id="1.20.1250.20">
    <property type="entry name" value="MFS general substrate transporter like domains"/>
    <property type="match status" value="1"/>
</dbReference>
<dbReference type="Pfam" id="PF07690">
    <property type="entry name" value="MFS_1"/>
    <property type="match status" value="1"/>
</dbReference>
<dbReference type="InterPro" id="IPR001958">
    <property type="entry name" value="Tet-R_TetA/multi-R_MdtG-like"/>
</dbReference>